<keyword evidence="5 9" id="KW-0067">ATP-binding</keyword>
<evidence type="ECO:0000256" key="1">
    <source>
        <dbReference type="ARBA" id="ARBA00005417"/>
    </source>
</evidence>
<evidence type="ECO:0000256" key="6">
    <source>
        <dbReference type="ARBA" id="ARBA00022967"/>
    </source>
</evidence>
<keyword evidence="9" id="KW-0762">Sugar transport</keyword>
<dbReference type="InterPro" id="IPR012340">
    <property type="entry name" value="NA-bd_OB-fold"/>
</dbReference>
<feature type="domain" description="ABC transporter" evidence="8">
    <location>
        <begin position="4"/>
        <end position="234"/>
    </location>
</feature>
<dbReference type="SUPFAM" id="SSF52540">
    <property type="entry name" value="P-loop containing nucleoside triphosphate hydrolases"/>
    <property type="match status" value="1"/>
</dbReference>
<dbReference type="Proteomes" id="UP001242480">
    <property type="component" value="Unassembled WGS sequence"/>
</dbReference>
<comment type="caution">
    <text evidence="9">The sequence shown here is derived from an EMBL/GenBank/DDBJ whole genome shotgun (WGS) entry which is preliminary data.</text>
</comment>
<dbReference type="Gene3D" id="2.40.50.140">
    <property type="entry name" value="Nucleic acid-binding proteins"/>
    <property type="match status" value="1"/>
</dbReference>
<dbReference type="InterPro" id="IPR013611">
    <property type="entry name" value="Transp-assoc_OB_typ2"/>
</dbReference>
<sequence length="370" mass="39849">MAIIELDRLSKAFGGVNAVRSLDLTTEDGEFVVLVGPSGCGKTTTMRMIAGLEGASGGAIRIDGQDVTDMGPTDRDVAMVFQNYALYPHLTVYENMAFCLRVRRWSKARIDEQVHRTAKALGIDELLQRKPAALSGGQRQRVALGRAIVREPRVFLMDEPLSNLDAKLRIEMRAEIVKLCRRLKVTTFYVTHDQLEALTMGHRIVVMQGGVAQQIDTPQKIYDEPANRFVAGFIGSPPMNFLDAGRTEGGATLQGPGFRLRAGPRVTAALREQAGPVVAGIRPEHLRPAEGPDGAAEGPDGAAGSITGRIEIVEPLGSQVMIQIATDSGLVTAQFERRDGLAVGNPITLAQTPDMLHVFDATSGRSVLAS</sequence>
<keyword evidence="2" id="KW-0813">Transport</keyword>
<dbReference type="EMBL" id="JAUSVX010000012">
    <property type="protein sequence ID" value="MDQ0472584.1"/>
    <property type="molecule type" value="Genomic_DNA"/>
</dbReference>
<evidence type="ECO:0000313" key="9">
    <source>
        <dbReference type="EMBL" id="MDQ0472584.1"/>
    </source>
</evidence>
<keyword evidence="7" id="KW-0472">Membrane</keyword>
<evidence type="ECO:0000259" key="8">
    <source>
        <dbReference type="PROSITE" id="PS50893"/>
    </source>
</evidence>
<dbReference type="InterPro" id="IPR003593">
    <property type="entry name" value="AAA+_ATPase"/>
</dbReference>
<gene>
    <name evidence="9" type="ORF">QO011_005613</name>
</gene>
<dbReference type="CDD" id="cd03301">
    <property type="entry name" value="ABC_MalK_N"/>
    <property type="match status" value="1"/>
</dbReference>
<organism evidence="9 10">
    <name type="scientific">Labrys wisconsinensis</name>
    <dbReference type="NCBI Taxonomy" id="425677"/>
    <lineage>
        <taxon>Bacteria</taxon>
        <taxon>Pseudomonadati</taxon>
        <taxon>Pseudomonadota</taxon>
        <taxon>Alphaproteobacteria</taxon>
        <taxon>Hyphomicrobiales</taxon>
        <taxon>Xanthobacteraceae</taxon>
        <taxon>Labrys</taxon>
    </lineage>
</organism>
<dbReference type="GO" id="GO:0005524">
    <property type="term" value="F:ATP binding"/>
    <property type="evidence" value="ECO:0007669"/>
    <property type="project" value="UniProtKB-KW"/>
</dbReference>
<keyword evidence="4" id="KW-0547">Nucleotide-binding</keyword>
<dbReference type="InterPro" id="IPR017871">
    <property type="entry name" value="ABC_transporter-like_CS"/>
</dbReference>
<dbReference type="Pfam" id="PF00005">
    <property type="entry name" value="ABC_tran"/>
    <property type="match status" value="1"/>
</dbReference>
<accession>A0ABU0JE80</accession>
<dbReference type="InterPro" id="IPR015855">
    <property type="entry name" value="ABC_transpr_MalK-like"/>
</dbReference>
<dbReference type="InterPro" id="IPR047641">
    <property type="entry name" value="ABC_transpr_MalK/UgpC-like"/>
</dbReference>
<evidence type="ECO:0000313" key="10">
    <source>
        <dbReference type="Proteomes" id="UP001242480"/>
    </source>
</evidence>
<dbReference type="Gene3D" id="2.40.50.100">
    <property type="match status" value="1"/>
</dbReference>
<dbReference type="Gene3D" id="3.40.50.300">
    <property type="entry name" value="P-loop containing nucleotide triphosphate hydrolases"/>
    <property type="match status" value="1"/>
</dbReference>
<dbReference type="NCBIfam" id="NF008653">
    <property type="entry name" value="PRK11650.1"/>
    <property type="match status" value="1"/>
</dbReference>
<evidence type="ECO:0000256" key="7">
    <source>
        <dbReference type="ARBA" id="ARBA00023136"/>
    </source>
</evidence>
<dbReference type="InterPro" id="IPR003439">
    <property type="entry name" value="ABC_transporter-like_ATP-bd"/>
</dbReference>
<dbReference type="Pfam" id="PF08402">
    <property type="entry name" value="TOBE_2"/>
    <property type="match status" value="1"/>
</dbReference>
<keyword evidence="3" id="KW-1003">Cell membrane</keyword>
<evidence type="ECO:0000256" key="5">
    <source>
        <dbReference type="ARBA" id="ARBA00022840"/>
    </source>
</evidence>
<dbReference type="PANTHER" id="PTHR43875">
    <property type="entry name" value="MALTODEXTRIN IMPORT ATP-BINDING PROTEIN MSMX"/>
    <property type="match status" value="1"/>
</dbReference>
<reference evidence="9 10" key="1">
    <citation type="submission" date="2023-07" db="EMBL/GenBank/DDBJ databases">
        <title>Genomic Encyclopedia of Type Strains, Phase IV (KMG-IV): sequencing the most valuable type-strain genomes for metagenomic binning, comparative biology and taxonomic classification.</title>
        <authorList>
            <person name="Goeker M."/>
        </authorList>
    </citation>
    <scope>NUCLEOTIDE SEQUENCE [LARGE SCALE GENOMIC DNA]</scope>
    <source>
        <strain evidence="9 10">DSM 19619</strain>
    </source>
</reference>
<keyword evidence="6" id="KW-1278">Translocase</keyword>
<evidence type="ECO:0000256" key="2">
    <source>
        <dbReference type="ARBA" id="ARBA00022448"/>
    </source>
</evidence>
<proteinExistence type="inferred from homology"/>
<dbReference type="PROSITE" id="PS00211">
    <property type="entry name" value="ABC_TRANSPORTER_1"/>
    <property type="match status" value="1"/>
</dbReference>
<protein>
    <submittedName>
        <fullName evidence="9">Multiple sugar transport system ATP-binding protein</fullName>
    </submittedName>
</protein>
<comment type="similarity">
    <text evidence="1">Belongs to the ABC transporter superfamily.</text>
</comment>
<dbReference type="SUPFAM" id="SSF50331">
    <property type="entry name" value="MOP-like"/>
    <property type="match status" value="1"/>
</dbReference>
<dbReference type="PROSITE" id="PS50893">
    <property type="entry name" value="ABC_TRANSPORTER_2"/>
    <property type="match status" value="1"/>
</dbReference>
<dbReference type="RefSeq" id="WP_307279601.1">
    <property type="nucleotide sequence ID" value="NZ_JAUSVX010000012.1"/>
</dbReference>
<evidence type="ECO:0000256" key="4">
    <source>
        <dbReference type="ARBA" id="ARBA00022741"/>
    </source>
</evidence>
<name>A0ABU0JE80_9HYPH</name>
<evidence type="ECO:0000256" key="3">
    <source>
        <dbReference type="ARBA" id="ARBA00022475"/>
    </source>
</evidence>
<dbReference type="InterPro" id="IPR008995">
    <property type="entry name" value="Mo/tungstate-bd_C_term_dom"/>
</dbReference>
<dbReference type="InterPro" id="IPR027417">
    <property type="entry name" value="P-loop_NTPase"/>
</dbReference>
<keyword evidence="10" id="KW-1185">Reference proteome</keyword>
<dbReference type="PANTHER" id="PTHR43875:SF15">
    <property type="entry name" value="TREHALOSE IMPORT ATP-BINDING PROTEIN SUGC"/>
    <property type="match status" value="1"/>
</dbReference>
<dbReference type="SMART" id="SM00382">
    <property type="entry name" value="AAA"/>
    <property type="match status" value="1"/>
</dbReference>